<feature type="chain" id="PRO_5023835481" description="LPXTG cell wall anchor domain-containing protein" evidence="2">
    <location>
        <begin position="25"/>
        <end position="197"/>
    </location>
</feature>
<evidence type="ECO:0000256" key="2">
    <source>
        <dbReference type="SAM" id="SignalP"/>
    </source>
</evidence>
<evidence type="ECO:0000313" key="3">
    <source>
        <dbReference type="EMBL" id="VWL92330.1"/>
    </source>
</evidence>
<evidence type="ECO:0000256" key="1">
    <source>
        <dbReference type="SAM" id="Phobius"/>
    </source>
</evidence>
<keyword evidence="1" id="KW-0472">Membrane</keyword>
<accession>A0A5K1ITY3</accession>
<feature type="signal peptide" evidence="2">
    <location>
        <begin position="1"/>
        <end position="24"/>
    </location>
</feature>
<name>A0A5K1ITY3_9ACTN</name>
<dbReference type="GeneID" id="77465520"/>
<keyword evidence="1" id="KW-0812">Transmembrane</keyword>
<keyword evidence="2" id="KW-0732">Signal</keyword>
<dbReference type="OrthoDB" id="3183772at2"/>
<protein>
    <recommendedName>
        <fullName evidence="5">LPXTG cell wall anchor domain-containing protein</fullName>
    </recommendedName>
</protein>
<dbReference type="Proteomes" id="UP000405524">
    <property type="component" value="Unassembled WGS sequence"/>
</dbReference>
<dbReference type="AlphaFoldDB" id="A0A5K1ITY3"/>
<proteinExistence type="predicted"/>
<organism evidence="3 4">
    <name type="scientific">Collinsella intestinalis</name>
    <dbReference type="NCBI Taxonomy" id="147207"/>
    <lineage>
        <taxon>Bacteria</taxon>
        <taxon>Bacillati</taxon>
        <taxon>Actinomycetota</taxon>
        <taxon>Coriobacteriia</taxon>
        <taxon>Coriobacteriales</taxon>
        <taxon>Coriobacteriaceae</taxon>
        <taxon>Collinsella</taxon>
    </lineage>
</organism>
<dbReference type="RefSeq" id="WP_152063227.1">
    <property type="nucleotide sequence ID" value="NZ_CABWIC010000007.1"/>
</dbReference>
<dbReference type="EMBL" id="CABWIC010000007">
    <property type="protein sequence ID" value="VWL92330.1"/>
    <property type="molecule type" value="Genomic_DNA"/>
</dbReference>
<sequence>MKKQIVAFMSAALIALAAPVAAHAWESPSGAVKAETITVTTESGVNVRAAAACNGTGTLKIEEAAEDVKASNAQTPEGFTEIGSFKVTCTGKVEAPYQFAYNLGAAYANAEVTIYVDHETEGVENEVINKTASSDGTVTFTTDALSIHTIVAKRSATKPATDTGAQSPQTGLPVMAVAGVSAVALGSALVLRKKVSE</sequence>
<reference evidence="3 4" key="1">
    <citation type="submission" date="2019-10" db="EMBL/GenBank/DDBJ databases">
        <authorList>
            <person name="Wolf R A."/>
        </authorList>
    </citation>
    <scope>NUCLEOTIDE SEQUENCE [LARGE SCALE GENOMIC DNA]</scope>
    <source>
        <strain evidence="3">Collinsella_intestinalis_DSM_13632</strain>
    </source>
</reference>
<evidence type="ECO:0008006" key="5">
    <source>
        <dbReference type="Google" id="ProtNLM"/>
    </source>
</evidence>
<evidence type="ECO:0000313" key="4">
    <source>
        <dbReference type="Proteomes" id="UP000405524"/>
    </source>
</evidence>
<feature type="transmembrane region" description="Helical" evidence="1">
    <location>
        <begin position="171"/>
        <end position="191"/>
    </location>
</feature>
<gene>
    <name evidence="3" type="ORF">JKKLCJKK_00535</name>
</gene>
<keyword evidence="1" id="KW-1133">Transmembrane helix</keyword>